<accession>A0A7M1S225</accession>
<name>A0A7M1S225_9BACT</name>
<dbReference type="AlphaFoldDB" id="A0A7M1S225"/>
<dbReference type="PANTHER" id="PTHR35602">
    <property type="entry name" value="ESTERASE YQIA-RELATED"/>
    <property type="match status" value="1"/>
</dbReference>
<dbReference type="PANTHER" id="PTHR35602:SF3">
    <property type="entry name" value="ESTERASE YQIA"/>
    <property type="match status" value="1"/>
</dbReference>
<dbReference type="Proteomes" id="UP000595074">
    <property type="component" value="Chromosome"/>
</dbReference>
<dbReference type="Pfam" id="PF05728">
    <property type="entry name" value="UPF0227"/>
    <property type="match status" value="1"/>
</dbReference>
<dbReference type="SUPFAM" id="SSF53474">
    <property type="entry name" value="alpha/beta-Hydrolases"/>
    <property type="match status" value="1"/>
</dbReference>
<dbReference type="InterPro" id="IPR008886">
    <property type="entry name" value="UPF0227/Esterase_YqiA"/>
</dbReference>
<organism evidence="1 2">
    <name type="scientific">Sulfurovum indicum</name>
    <dbReference type="NCBI Taxonomy" id="2779528"/>
    <lineage>
        <taxon>Bacteria</taxon>
        <taxon>Pseudomonadati</taxon>
        <taxon>Campylobacterota</taxon>
        <taxon>Epsilonproteobacteria</taxon>
        <taxon>Campylobacterales</taxon>
        <taxon>Sulfurovaceae</taxon>
        <taxon>Sulfurovum</taxon>
    </lineage>
</organism>
<dbReference type="KEGG" id="sinu:IMZ28_08470"/>
<sequence length="183" mass="20774">MSKLLYIHGFSSCGVGQKSTVLSTCFGQEHVDAPNLPPSPNDAVSLLESMVEEGEYDLLVGSSLGGFYAAYIAEKYHMKAVLINPSVKPWETLKPYVGWQKRFCDGEVFEFKAVYLEQMREFESKPNAGTYLVLLQSEDEVLDYTKAKIHYRNERVVVEYGGNHRFENLEDYLSIIGNFKHAQ</sequence>
<evidence type="ECO:0000313" key="2">
    <source>
        <dbReference type="Proteomes" id="UP000595074"/>
    </source>
</evidence>
<dbReference type="RefSeq" id="WP_197548141.1">
    <property type="nucleotide sequence ID" value="NZ_CP063164.1"/>
</dbReference>
<proteinExistence type="predicted"/>
<reference evidence="1 2" key="1">
    <citation type="submission" date="2020-10" db="EMBL/GenBank/DDBJ databases">
        <title>The genome of sulfurovum sp.</title>
        <authorList>
            <person name="Xie S."/>
            <person name="Shao Z."/>
            <person name="Jiang L."/>
        </authorList>
    </citation>
    <scope>NUCLEOTIDE SEQUENCE [LARGE SCALE GENOMIC DNA]</scope>
    <source>
        <strain evidence="1 2">ST-419</strain>
    </source>
</reference>
<protein>
    <recommendedName>
        <fullName evidence="3">Esterase</fullName>
    </recommendedName>
</protein>
<gene>
    <name evidence="1" type="ORF">IMZ28_08470</name>
</gene>
<evidence type="ECO:0000313" key="1">
    <source>
        <dbReference type="EMBL" id="QOR61467.1"/>
    </source>
</evidence>
<dbReference type="Gene3D" id="3.40.50.1820">
    <property type="entry name" value="alpha/beta hydrolase"/>
    <property type="match status" value="1"/>
</dbReference>
<evidence type="ECO:0008006" key="3">
    <source>
        <dbReference type="Google" id="ProtNLM"/>
    </source>
</evidence>
<dbReference type="InterPro" id="IPR029058">
    <property type="entry name" value="AB_hydrolase_fold"/>
</dbReference>
<keyword evidence="2" id="KW-1185">Reference proteome</keyword>
<dbReference type="EMBL" id="CP063164">
    <property type="protein sequence ID" value="QOR61467.1"/>
    <property type="molecule type" value="Genomic_DNA"/>
</dbReference>